<evidence type="ECO:0000313" key="7">
    <source>
        <dbReference type="Proteomes" id="UP001429357"/>
    </source>
</evidence>
<dbReference type="PANTHER" id="PTHR10359:SF19">
    <property type="entry name" value="DNA REPAIR GLYCOSYLASE MJ1434-RELATED"/>
    <property type="match status" value="1"/>
</dbReference>
<dbReference type="InterPro" id="IPR011257">
    <property type="entry name" value="DNA_glycosylase"/>
</dbReference>
<name>A0ABV0F4J7_9ENTE</name>
<evidence type="ECO:0000256" key="1">
    <source>
        <dbReference type="ARBA" id="ARBA00022485"/>
    </source>
</evidence>
<feature type="domain" description="HhH-GPD" evidence="5">
    <location>
        <begin position="37"/>
        <end position="195"/>
    </location>
</feature>
<sequence length="221" mass="25665">MTLGNLKELYEILLKEQGPSEWWPADSKEEIMIGAILVQNTNWQNAARSLANLKALTNFQRKQLVALRQPEILEAIRPSGFYCNKSQSLFEVLHWFAAWQFDYKTIQAYYGEDLRKTLLQLRGIGEETADVFLLYLFDQPIFIADSYARRLMEHLGLPTLPTYQSLKRLVPAEMKNFTIAEAQDFHGQIDEFGKVWFRGGKRFEQSFLADFSLLVEEGKDE</sequence>
<dbReference type="PIRSF" id="PIRSF001435">
    <property type="entry name" value="Nth"/>
    <property type="match status" value="1"/>
</dbReference>
<dbReference type="Pfam" id="PF00730">
    <property type="entry name" value="HhH-GPD"/>
    <property type="match status" value="1"/>
</dbReference>
<keyword evidence="1" id="KW-0004">4Fe-4S</keyword>
<gene>
    <name evidence="6" type="ORF">BAU18_001491</name>
</gene>
<dbReference type="InterPro" id="IPR023170">
    <property type="entry name" value="HhH_base_excis_C"/>
</dbReference>
<evidence type="ECO:0000256" key="3">
    <source>
        <dbReference type="ARBA" id="ARBA00023004"/>
    </source>
</evidence>
<comment type="caution">
    <text evidence="6">The sequence shown here is derived from an EMBL/GenBank/DDBJ whole genome shotgun (WGS) entry which is preliminary data.</text>
</comment>
<reference evidence="6" key="1">
    <citation type="submission" date="2016-06" db="EMBL/GenBank/DDBJ databases">
        <authorList>
            <person name="Van Tyne D."/>
        </authorList>
    </citation>
    <scope>NUCLEOTIDE SEQUENCE</scope>
    <source>
        <strain evidence="6">JM9A</strain>
    </source>
</reference>
<keyword evidence="3" id="KW-0408">Iron</keyword>
<dbReference type="InterPro" id="IPR003265">
    <property type="entry name" value="HhH-GPD_domain"/>
</dbReference>
<dbReference type="SUPFAM" id="SSF48150">
    <property type="entry name" value="DNA-glycosylase"/>
    <property type="match status" value="1"/>
</dbReference>
<dbReference type="Gene3D" id="1.10.1670.10">
    <property type="entry name" value="Helix-hairpin-Helix base-excision DNA repair enzymes (C-terminal)"/>
    <property type="match status" value="1"/>
</dbReference>
<dbReference type="Proteomes" id="UP001429357">
    <property type="component" value="Unassembled WGS sequence"/>
</dbReference>
<keyword evidence="4" id="KW-0411">Iron-sulfur</keyword>
<evidence type="ECO:0000313" key="6">
    <source>
        <dbReference type="EMBL" id="MEO1781898.1"/>
    </source>
</evidence>
<evidence type="ECO:0000259" key="5">
    <source>
        <dbReference type="SMART" id="SM00478"/>
    </source>
</evidence>
<dbReference type="PANTHER" id="PTHR10359">
    <property type="entry name" value="A/G-SPECIFIC ADENINE GLYCOSYLASE/ENDONUCLEASE III"/>
    <property type="match status" value="1"/>
</dbReference>
<reference evidence="6" key="2">
    <citation type="submission" date="2024-02" db="EMBL/GenBank/DDBJ databases">
        <title>The Genome Sequence of Enterococcus diestrammenae JM9A.</title>
        <authorList>
            <person name="Earl A."/>
            <person name="Manson A."/>
            <person name="Gilmore M."/>
            <person name="Sanders J."/>
            <person name="Shea T."/>
            <person name="Howe W."/>
            <person name="Livny J."/>
            <person name="Cuomo C."/>
            <person name="Neafsey D."/>
            <person name="Birren B."/>
        </authorList>
    </citation>
    <scope>NUCLEOTIDE SEQUENCE</scope>
    <source>
        <strain evidence="6">JM9A</strain>
    </source>
</reference>
<keyword evidence="7" id="KW-1185">Reference proteome</keyword>
<dbReference type="Gene3D" id="1.10.340.30">
    <property type="entry name" value="Hypothetical protein, domain 2"/>
    <property type="match status" value="1"/>
</dbReference>
<dbReference type="EMBL" id="MAEI02000001">
    <property type="protein sequence ID" value="MEO1781898.1"/>
    <property type="molecule type" value="Genomic_DNA"/>
</dbReference>
<organism evidence="6 7">
    <name type="scientific">Enterococcus diestrammenae</name>
    <dbReference type="NCBI Taxonomy" id="1155073"/>
    <lineage>
        <taxon>Bacteria</taxon>
        <taxon>Bacillati</taxon>
        <taxon>Bacillota</taxon>
        <taxon>Bacilli</taxon>
        <taxon>Lactobacillales</taxon>
        <taxon>Enterococcaceae</taxon>
        <taxon>Enterococcus</taxon>
    </lineage>
</organism>
<dbReference type="RefSeq" id="WP_161869193.1">
    <property type="nucleotide sequence ID" value="NZ_MAEI02000001.1"/>
</dbReference>
<evidence type="ECO:0000256" key="4">
    <source>
        <dbReference type="ARBA" id="ARBA00023014"/>
    </source>
</evidence>
<dbReference type="SMART" id="SM00478">
    <property type="entry name" value="ENDO3c"/>
    <property type="match status" value="1"/>
</dbReference>
<proteinExistence type="predicted"/>
<dbReference type="CDD" id="cd00056">
    <property type="entry name" value="ENDO3c"/>
    <property type="match status" value="1"/>
</dbReference>
<protein>
    <recommendedName>
        <fullName evidence="5">HhH-GPD domain-containing protein</fullName>
    </recommendedName>
</protein>
<keyword evidence="2" id="KW-0479">Metal-binding</keyword>
<accession>A0ABV0F4J7</accession>
<evidence type="ECO:0000256" key="2">
    <source>
        <dbReference type="ARBA" id="ARBA00022723"/>
    </source>
</evidence>